<keyword evidence="1" id="KW-0812">Transmembrane</keyword>
<organism evidence="2 3">
    <name type="scientific">Tumebacillus lacus</name>
    <dbReference type="NCBI Taxonomy" id="2995335"/>
    <lineage>
        <taxon>Bacteria</taxon>
        <taxon>Bacillati</taxon>
        <taxon>Bacillota</taxon>
        <taxon>Bacilli</taxon>
        <taxon>Bacillales</taxon>
        <taxon>Alicyclobacillaceae</taxon>
        <taxon>Tumebacillus</taxon>
    </lineage>
</organism>
<evidence type="ECO:0000313" key="3">
    <source>
        <dbReference type="Proteomes" id="UP001208017"/>
    </source>
</evidence>
<dbReference type="Proteomes" id="UP001208017">
    <property type="component" value="Unassembled WGS sequence"/>
</dbReference>
<name>A0ABT3X4U2_9BACL</name>
<keyword evidence="1" id="KW-0472">Membrane</keyword>
<protein>
    <submittedName>
        <fullName evidence="2">Uncharacterized protein</fullName>
    </submittedName>
</protein>
<proteinExistence type="predicted"/>
<keyword evidence="3" id="KW-1185">Reference proteome</keyword>
<gene>
    <name evidence="2" type="ORF">OS242_11735</name>
</gene>
<dbReference type="EMBL" id="JAPMLT010000005">
    <property type="protein sequence ID" value="MCX7570636.1"/>
    <property type="molecule type" value="Genomic_DNA"/>
</dbReference>
<reference evidence="2 3" key="1">
    <citation type="submission" date="2022-11" db="EMBL/GenBank/DDBJ databases">
        <title>Study of microbial diversity in lake waters.</title>
        <authorList>
            <person name="Zhang J."/>
        </authorList>
    </citation>
    <scope>NUCLEOTIDE SEQUENCE [LARGE SCALE GENOMIC DNA]</scope>
    <source>
        <strain evidence="2 3">DT12</strain>
    </source>
</reference>
<evidence type="ECO:0000313" key="2">
    <source>
        <dbReference type="EMBL" id="MCX7570636.1"/>
    </source>
</evidence>
<keyword evidence="1" id="KW-1133">Transmembrane helix</keyword>
<dbReference type="RefSeq" id="WP_267151884.1">
    <property type="nucleotide sequence ID" value="NZ_JAPMLT010000005.1"/>
</dbReference>
<comment type="caution">
    <text evidence="2">The sequence shown here is derived from an EMBL/GenBank/DDBJ whole genome shotgun (WGS) entry which is preliminary data.</text>
</comment>
<evidence type="ECO:0000256" key="1">
    <source>
        <dbReference type="SAM" id="Phobius"/>
    </source>
</evidence>
<sequence>MMIIAAPLLIFSVLAWIDLPPLFQQRKERAREFWLTVSLLGIGLLLSELYVLRFNLWSINRMITEIVNTLR</sequence>
<feature type="transmembrane region" description="Helical" evidence="1">
    <location>
        <begin position="33"/>
        <end position="52"/>
    </location>
</feature>
<accession>A0ABT3X4U2</accession>